<gene>
    <name evidence="1" type="ORF">GCM10010913_46560</name>
</gene>
<dbReference type="EMBL" id="BMIW01000055">
    <property type="protein sequence ID" value="GGG19146.1"/>
    <property type="molecule type" value="Genomic_DNA"/>
</dbReference>
<evidence type="ECO:0008006" key="3">
    <source>
        <dbReference type="Google" id="ProtNLM"/>
    </source>
</evidence>
<proteinExistence type="predicted"/>
<organism evidence="1 2">
    <name type="scientific">Paenibacillus aceti</name>
    <dbReference type="NCBI Taxonomy" id="1820010"/>
    <lineage>
        <taxon>Bacteria</taxon>
        <taxon>Bacillati</taxon>
        <taxon>Bacillota</taxon>
        <taxon>Bacilli</taxon>
        <taxon>Bacillales</taxon>
        <taxon>Paenibacillaceae</taxon>
        <taxon>Paenibacillus</taxon>
    </lineage>
</organism>
<protein>
    <recommendedName>
        <fullName evidence="3">Z-ring formation inhibitor MciZ</fullName>
    </recommendedName>
</protein>
<name>A0ABQ1W7K2_9BACL</name>
<sequence>MKSYFSEKSIRVQGKAWQVRILLNQWQRQADKSAKVTDLIQSRINKS</sequence>
<comment type="caution">
    <text evidence="1">The sequence shown here is derived from an EMBL/GenBank/DDBJ whole genome shotgun (WGS) entry which is preliminary data.</text>
</comment>
<reference evidence="2" key="1">
    <citation type="journal article" date="2019" name="Int. J. Syst. Evol. Microbiol.">
        <title>The Global Catalogue of Microorganisms (GCM) 10K type strain sequencing project: providing services to taxonomists for standard genome sequencing and annotation.</title>
        <authorList>
            <consortium name="The Broad Institute Genomics Platform"/>
            <consortium name="The Broad Institute Genome Sequencing Center for Infectious Disease"/>
            <person name="Wu L."/>
            <person name="Ma J."/>
        </authorList>
    </citation>
    <scope>NUCLEOTIDE SEQUENCE [LARGE SCALE GENOMIC DNA]</scope>
    <source>
        <strain evidence="2">CGMCC 1.15420</strain>
    </source>
</reference>
<evidence type="ECO:0000313" key="2">
    <source>
        <dbReference type="Proteomes" id="UP000608420"/>
    </source>
</evidence>
<dbReference type="RefSeq" id="WP_120462340.1">
    <property type="nucleotide sequence ID" value="NZ_BMIW01000055.1"/>
</dbReference>
<evidence type="ECO:0000313" key="1">
    <source>
        <dbReference type="EMBL" id="GGG19146.1"/>
    </source>
</evidence>
<keyword evidence="2" id="KW-1185">Reference proteome</keyword>
<dbReference type="Proteomes" id="UP000608420">
    <property type="component" value="Unassembled WGS sequence"/>
</dbReference>
<accession>A0ABQ1W7K2</accession>